<keyword evidence="3" id="KW-1133">Transmembrane helix</keyword>
<dbReference type="GeneID" id="20827988"/>
<feature type="transmembrane region" description="Helical" evidence="3">
    <location>
        <begin position="49"/>
        <end position="71"/>
    </location>
</feature>
<dbReference type="RefSeq" id="XP_009851636.1">
    <property type="nucleotide sequence ID" value="XM_009853334.1"/>
</dbReference>
<feature type="transmembrane region" description="Helical" evidence="3">
    <location>
        <begin position="83"/>
        <end position="103"/>
    </location>
</feature>
<evidence type="ECO:0000256" key="3">
    <source>
        <dbReference type="SAM" id="Phobius"/>
    </source>
</evidence>
<dbReference type="InterPro" id="IPR043502">
    <property type="entry name" value="DNA/RNA_pol_sf"/>
</dbReference>
<organism evidence="4 5">
    <name type="scientific">Neurospora tetrasperma (strain FGSC 2508 / ATCC MYA-4615 / P0657)</name>
    <dbReference type="NCBI Taxonomy" id="510951"/>
    <lineage>
        <taxon>Eukaryota</taxon>
        <taxon>Fungi</taxon>
        <taxon>Dikarya</taxon>
        <taxon>Ascomycota</taxon>
        <taxon>Pezizomycotina</taxon>
        <taxon>Sordariomycetes</taxon>
        <taxon>Sordariomycetidae</taxon>
        <taxon>Sordariales</taxon>
        <taxon>Sordariaceae</taxon>
        <taxon>Neurospora</taxon>
    </lineage>
</organism>
<accession>F8MRD3</accession>
<comment type="subcellular location">
    <subcellularLocation>
        <location evidence="1">Mitochondrion</location>
    </subcellularLocation>
</comment>
<dbReference type="EMBL" id="GL891305">
    <property type="protein sequence ID" value="EGO56887.1"/>
    <property type="molecule type" value="Genomic_DNA"/>
</dbReference>
<protein>
    <submittedName>
        <fullName evidence="4">Uncharacterized protein</fullName>
    </submittedName>
</protein>
<keyword evidence="5" id="KW-1185">Reference proteome</keyword>
<dbReference type="VEuPathDB" id="FungiDB:NEUTE1DRAFT_45276"/>
<name>F8MRD3_NEUT8</name>
<evidence type="ECO:0000256" key="2">
    <source>
        <dbReference type="ARBA" id="ARBA00023128"/>
    </source>
</evidence>
<evidence type="ECO:0000313" key="5">
    <source>
        <dbReference type="Proteomes" id="UP000008065"/>
    </source>
</evidence>
<evidence type="ECO:0000313" key="4">
    <source>
        <dbReference type="EMBL" id="EGO56887.1"/>
    </source>
</evidence>
<reference evidence="5" key="1">
    <citation type="journal article" date="2011" name="Genetics">
        <title>Massive changes in genome architecture accompany the transition to self-fertility in the filamentous fungus Neurospora tetrasperma.</title>
        <authorList>
            <person name="Ellison C.E."/>
            <person name="Stajich J.E."/>
            <person name="Jacobson D.J."/>
            <person name="Natvig D.O."/>
            <person name="Lapidus A."/>
            <person name="Foster B."/>
            <person name="Aerts A."/>
            <person name="Riley R."/>
            <person name="Lindquist E.A."/>
            <person name="Grigoriev I.V."/>
            <person name="Taylor J.W."/>
        </authorList>
    </citation>
    <scope>NUCLEOTIDE SEQUENCE [LARGE SCALE GENOMIC DNA]</scope>
    <source>
        <strain evidence="5">FGSC 2508 / P0657</strain>
    </source>
</reference>
<feature type="non-terminal residue" evidence="4">
    <location>
        <position position="1"/>
    </location>
</feature>
<dbReference type="SUPFAM" id="SSF56672">
    <property type="entry name" value="DNA/RNA polymerases"/>
    <property type="match status" value="1"/>
</dbReference>
<dbReference type="HOGENOM" id="CLU_1875012_0_0_1"/>
<dbReference type="KEGG" id="nte:NEUTE1DRAFT45276"/>
<keyword evidence="2" id="KW-0496">Mitochondrion</keyword>
<gene>
    <name evidence="4" type="ORF">NEUTE1DRAFT_45276</name>
</gene>
<proteinExistence type="predicted"/>
<dbReference type="InterPro" id="IPR043128">
    <property type="entry name" value="Rev_trsase/Diguanyl_cyclase"/>
</dbReference>
<keyword evidence="3" id="KW-0812">Transmembrane</keyword>
<evidence type="ECO:0000256" key="1">
    <source>
        <dbReference type="ARBA" id="ARBA00004173"/>
    </source>
</evidence>
<dbReference type="GO" id="GO:0005739">
    <property type="term" value="C:mitochondrion"/>
    <property type="evidence" value="ECO:0007669"/>
    <property type="project" value="UniProtKB-SubCell"/>
</dbReference>
<dbReference type="Proteomes" id="UP000008065">
    <property type="component" value="Unassembled WGS sequence"/>
</dbReference>
<sequence length="117" mass="14109">FIRLLTSDIAFLILLVRKLSGGIRIYINYKGINEISLKNWYPLLLIKEMLNAICRLIIFIIRFGLYESLIYLSRLLRNFINNILYNIFDIYIITYLNNILIFLETYKDYVKYVREVL</sequence>
<dbReference type="AlphaFoldDB" id="F8MRD3"/>
<dbReference type="Gene3D" id="3.30.70.270">
    <property type="match status" value="1"/>
</dbReference>
<keyword evidence="3" id="KW-0472">Membrane</keyword>
<dbReference type="OrthoDB" id="5152741at2759"/>